<keyword evidence="7" id="KW-1185">Reference proteome</keyword>
<protein>
    <recommendedName>
        <fullName evidence="5">AB hydrolase-1 domain-containing protein</fullName>
    </recommendedName>
</protein>
<dbReference type="GO" id="GO:0008233">
    <property type="term" value="F:peptidase activity"/>
    <property type="evidence" value="ECO:0007669"/>
    <property type="project" value="InterPro"/>
</dbReference>
<dbReference type="PANTHER" id="PTHR43798:SF33">
    <property type="entry name" value="HYDROLASE, PUTATIVE (AFU_ORTHOLOGUE AFUA_2G14860)-RELATED"/>
    <property type="match status" value="1"/>
</dbReference>
<name>A0A081N1J7_9GAMM</name>
<dbReference type="AlphaFoldDB" id="A0A081N1J7"/>
<comment type="caution">
    <text evidence="6">The sequence shown here is derived from an EMBL/GenBank/DDBJ whole genome shotgun (WGS) entry which is preliminary data.</text>
</comment>
<feature type="active site" description="Proton donor" evidence="4">
    <location>
        <position position="281"/>
    </location>
</feature>
<dbReference type="PIRSF" id="PIRSF005539">
    <property type="entry name" value="Pept_S33_TRI_F1"/>
    <property type="match status" value="1"/>
</dbReference>
<dbReference type="SUPFAM" id="SSF53474">
    <property type="entry name" value="alpha/beta-Hydrolases"/>
    <property type="match status" value="1"/>
</dbReference>
<dbReference type="PRINTS" id="PR00793">
    <property type="entry name" value="PROAMNOPTASE"/>
</dbReference>
<accession>A0A081N1J7</accession>
<dbReference type="Proteomes" id="UP000028006">
    <property type="component" value="Unassembled WGS sequence"/>
</dbReference>
<dbReference type="NCBIfam" id="TIGR01250">
    <property type="entry name" value="pro_imino_pep_2"/>
    <property type="match status" value="1"/>
</dbReference>
<organism evidence="6 7">
    <name type="scientific">Endozoicomonas montiporae</name>
    <dbReference type="NCBI Taxonomy" id="1027273"/>
    <lineage>
        <taxon>Bacteria</taxon>
        <taxon>Pseudomonadati</taxon>
        <taxon>Pseudomonadota</taxon>
        <taxon>Gammaproteobacteria</taxon>
        <taxon>Oceanospirillales</taxon>
        <taxon>Endozoicomonadaceae</taxon>
        <taxon>Endozoicomonas</taxon>
    </lineage>
</organism>
<dbReference type="InterPro" id="IPR002410">
    <property type="entry name" value="Peptidase_S33"/>
</dbReference>
<evidence type="ECO:0000259" key="5">
    <source>
        <dbReference type="Pfam" id="PF00561"/>
    </source>
</evidence>
<evidence type="ECO:0000256" key="1">
    <source>
        <dbReference type="ARBA" id="ARBA00010088"/>
    </source>
</evidence>
<dbReference type="InterPro" id="IPR000073">
    <property type="entry name" value="AB_hydrolase_1"/>
</dbReference>
<dbReference type="eggNOG" id="COG2267">
    <property type="taxonomic scope" value="Bacteria"/>
</dbReference>
<dbReference type="GO" id="GO:0006508">
    <property type="term" value="P:proteolysis"/>
    <property type="evidence" value="ECO:0007669"/>
    <property type="project" value="InterPro"/>
</dbReference>
<evidence type="ECO:0000313" key="7">
    <source>
        <dbReference type="Proteomes" id="UP000028006"/>
    </source>
</evidence>
<dbReference type="InterPro" id="IPR005945">
    <property type="entry name" value="Pro_imino_pep"/>
</dbReference>
<dbReference type="EMBL" id="JOKG01000004">
    <property type="protein sequence ID" value="KEQ12320.1"/>
    <property type="molecule type" value="Genomic_DNA"/>
</dbReference>
<proteinExistence type="inferred from homology"/>
<evidence type="ECO:0000313" key="6">
    <source>
        <dbReference type="EMBL" id="KEQ12320.1"/>
    </source>
</evidence>
<dbReference type="PANTHER" id="PTHR43798">
    <property type="entry name" value="MONOACYLGLYCEROL LIPASE"/>
    <property type="match status" value="1"/>
</dbReference>
<dbReference type="Gene3D" id="3.40.50.1820">
    <property type="entry name" value="alpha/beta hydrolase"/>
    <property type="match status" value="1"/>
</dbReference>
<feature type="domain" description="AB hydrolase-1" evidence="5">
    <location>
        <begin position="40"/>
        <end position="288"/>
    </location>
</feature>
<evidence type="ECO:0000256" key="3">
    <source>
        <dbReference type="PIRNR" id="PIRNR005539"/>
    </source>
</evidence>
<keyword evidence="2 3" id="KW-0378">Hydrolase</keyword>
<dbReference type="RefSeq" id="WP_034877688.1">
    <property type="nucleotide sequence ID" value="NZ_JOKG01000004.1"/>
</dbReference>
<comment type="similarity">
    <text evidence="1">Belongs to the peptidase S33 family.</text>
</comment>
<dbReference type="InterPro" id="IPR029058">
    <property type="entry name" value="AB_hydrolase_fold"/>
</dbReference>
<evidence type="ECO:0000256" key="2">
    <source>
        <dbReference type="ARBA" id="ARBA00022801"/>
    </source>
</evidence>
<dbReference type="GO" id="GO:0016020">
    <property type="term" value="C:membrane"/>
    <property type="evidence" value="ECO:0007669"/>
    <property type="project" value="TreeGrafter"/>
</dbReference>
<gene>
    <name evidence="6" type="ORF">GZ77_17325</name>
</gene>
<feature type="active site" description="Nucleophile" evidence="4">
    <location>
        <position position="115"/>
    </location>
</feature>
<dbReference type="InterPro" id="IPR050266">
    <property type="entry name" value="AB_hydrolase_sf"/>
</dbReference>
<sequence length="307" mass="35239">MTALFKTRQNKHSASGVQWIELDNGYRVWTLRVGCGAVKVLTLHGGPGCSHEYLECLEEYLVPAGIEVIFYDQLGSWCSDQPDDDSLWQLDRFVDEIEQVRKALNLDGFYLFGHSCGGLFAIEYALKHQAHLKGLVLNSITGSLQSYTTHINHIREQLPEAVLEQIKWFEDKDDLDNEKYQGLLDDYIHRQYTCRLPEWPDALNRASEHTNHRVCNAMLGKNEFIPTGNLLGWNRWNELAEIRTATLVIAGRYDTMSPDDQKQMASIIPHSRVVICDNGSHCCMWDDPENYRRALLSFFEDVESGRL</sequence>
<reference evidence="6 7" key="1">
    <citation type="submission" date="2014-06" db="EMBL/GenBank/DDBJ databases">
        <title>Whole Genome Sequences of Three Symbiotic Endozoicomonas Bacteria.</title>
        <authorList>
            <person name="Neave M.J."/>
            <person name="Apprill A."/>
            <person name="Voolstra C.R."/>
        </authorList>
    </citation>
    <scope>NUCLEOTIDE SEQUENCE [LARGE SCALE GENOMIC DNA]</scope>
    <source>
        <strain evidence="6 7">LMG 24815</strain>
    </source>
</reference>
<evidence type="ECO:0000256" key="4">
    <source>
        <dbReference type="PIRSR" id="PIRSR005539-1"/>
    </source>
</evidence>
<dbReference type="Pfam" id="PF00561">
    <property type="entry name" value="Abhydrolase_1"/>
    <property type="match status" value="1"/>
</dbReference>
<feature type="active site" evidence="4">
    <location>
        <position position="254"/>
    </location>
</feature>